<sequence length="39" mass="4653">MRIKITERMTRIVMVVCFIFLCVKGAILSMRRERGFFSL</sequence>
<evidence type="ECO:0000256" key="1">
    <source>
        <dbReference type="SAM" id="Phobius"/>
    </source>
</evidence>
<keyword evidence="1" id="KW-1133">Transmembrane helix</keyword>
<evidence type="ECO:0000313" key="3">
    <source>
        <dbReference type="Proteomes" id="UP000446768"/>
    </source>
</evidence>
<proteinExistence type="predicted"/>
<dbReference type="AlphaFoldDB" id="A0A7X2IQB3"/>
<dbReference type="Proteomes" id="UP000446768">
    <property type="component" value="Unassembled WGS sequence"/>
</dbReference>
<gene>
    <name evidence="2" type="ORF">GJ700_20350</name>
</gene>
<organism evidence="2 3">
    <name type="scientific">Pseudoduganella rivuli</name>
    <dbReference type="NCBI Taxonomy" id="2666085"/>
    <lineage>
        <taxon>Bacteria</taxon>
        <taxon>Pseudomonadati</taxon>
        <taxon>Pseudomonadota</taxon>
        <taxon>Betaproteobacteria</taxon>
        <taxon>Burkholderiales</taxon>
        <taxon>Oxalobacteraceae</taxon>
        <taxon>Telluria group</taxon>
        <taxon>Pseudoduganella</taxon>
    </lineage>
</organism>
<comment type="caution">
    <text evidence="2">The sequence shown here is derived from an EMBL/GenBank/DDBJ whole genome shotgun (WGS) entry which is preliminary data.</text>
</comment>
<evidence type="ECO:0000313" key="2">
    <source>
        <dbReference type="EMBL" id="MRV74064.1"/>
    </source>
</evidence>
<protein>
    <submittedName>
        <fullName evidence="2">DUF2633 family protein</fullName>
    </submittedName>
</protein>
<name>A0A7X2IQB3_9BURK</name>
<keyword evidence="1" id="KW-0472">Membrane</keyword>
<feature type="transmembrane region" description="Helical" evidence="1">
    <location>
        <begin position="12"/>
        <end position="30"/>
    </location>
</feature>
<reference evidence="2 3" key="1">
    <citation type="submission" date="2019-11" db="EMBL/GenBank/DDBJ databases">
        <title>Novel species isolated from a subtropical stream in China.</title>
        <authorList>
            <person name="Lu H."/>
        </authorList>
    </citation>
    <scope>NUCLEOTIDE SEQUENCE [LARGE SCALE GENOMIC DNA]</scope>
    <source>
        <strain evidence="2 3">FT92W</strain>
    </source>
</reference>
<dbReference type="EMBL" id="WKJJ01000013">
    <property type="protein sequence ID" value="MRV74064.1"/>
    <property type="molecule type" value="Genomic_DNA"/>
</dbReference>
<accession>A0A7X2IQB3</accession>
<keyword evidence="3" id="KW-1185">Reference proteome</keyword>
<keyword evidence="1" id="KW-0812">Transmembrane</keyword>